<dbReference type="Gene3D" id="3.10.490.10">
    <property type="entry name" value="Gamma-glutamyl cyclotransferase-like"/>
    <property type="match status" value="1"/>
</dbReference>
<evidence type="ECO:0000256" key="4">
    <source>
        <dbReference type="PIRSR" id="PIRSR617939-2"/>
    </source>
</evidence>
<feature type="binding site" evidence="4">
    <location>
        <begin position="7"/>
        <end position="12"/>
    </location>
    <ligand>
        <name>substrate</name>
    </ligand>
</feature>
<dbReference type="EMBL" id="OV170226">
    <property type="protein sequence ID" value="CAH0727468.1"/>
    <property type="molecule type" value="Genomic_DNA"/>
</dbReference>
<gene>
    <name evidence="5" type="ORF">BINO364_LOCUS12805</name>
</gene>
<dbReference type="CDD" id="cd06661">
    <property type="entry name" value="GGCT_like"/>
    <property type="match status" value="1"/>
</dbReference>
<sequence>MEETFLYFAYGSNLFKKRIRINNPTAEFIGIGRLDCHQLDFIKYSDHWRGASATILPCENAHIWGAVWRLNIKDMPSLDWQEGVDTNWYFPKTVDIITPEGTTVQCRTYQQVVNPPLREPNEELPQERRPSSTYLDCIINGALECNLPEEYIKELQKIPHNGQKASPKMIEKLNI</sequence>
<feature type="active site" description="Proton acceptor" evidence="3">
    <location>
        <position position="82"/>
    </location>
</feature>
<dbReference type="EC" id="4.3.2.9" evidence="1"/>
<name>A0A8J9VPR4_9NEOP</name>
<dbReference type="InterPro" id="IPR036568">
    <property type="entry name" value="GGCT-like_sf"/>
</dbReference>
<keyword evidence="2" id="KW-0456">Lyase</keyword>
<evidence type="ECO:0000256" key="1">
    <source>
        <dbReference type="ARBA" id="ARBA00012346"/>
    </source>
</evidence>
<dbReference type="OrthoDB" id="2924818at2759"/>
<proteinExistence type="predicted"/>
<organism evidence="5 6">
    <name type="scientific">Brenthis ino</name>
    <name type="common">lesser marbled fritillary</name>
    <dbReference type="NCBI Taxonomy" id="405034"/>
    <lineage>
        <taxon>Eukaryota</taxon>
        <taxon>Metazoa</taxon>
        <taxon>Ecdysozoa</taxon>
        <taxon>Arthropoda</taxon>
        <taxon>Hexapoda</taxon>
        <taxon>Insecta</taxon>
        <taxon>Pterygota</taxon>
        <taxon>Neoptera</taxon>
        <taxon>Endopterygota</taxon>
        <taxon>Lepidoptera</taxon>
        <taxon>Glossata</taxon>
        <taxon>Ditrysia</taxon>
        <taxon>Papilionoidea</taxon>
        <taxon>Nymphalidae</taxon>
        <taxon>Heliconiinae</taxon>
        <taxon>Argynnini</taxon>
        <taxon>Brenthis</taxon>
    </lineage>
</organism>
<dbReference type="PANTHER" id="PTHR12935:SF0">
    <property type="entry name" value="GAMMA-GLUTAMYLCYCLOTRANSFERASE"/>
    <property type="match status" value="1"/>
</dbReference>
<dbReference type="SUPFAM" id="SSF110857">
    <property type="entry name" value="Gamma-glutamyl cyclotransferase-like"/>
    <property type="match status" value="1"/>
</dbReference>
<dbReference type="Proteomes" id="UP000838878">
    <property type="component" value="Chromosome 6"/>
</dbReference>
<keyword evidence="6" id="KW-1185">Reference proteome</keyword>
<dbReference type="Pfam" id="PF13772">
    <property type="entry name" value="AIG2_2"/>
    <property type="match status" value="1"/>
</dbReference>
<dbReference type="GO" id="GO:0003839">
    <property type="term" value="F:gamma-glutamylcyclotransferase activity"/>
    <property type="evidence" value="ECO:0007669"/>
    <property type="project" value="UniProtKB-EC"/>
</dbReference>
<evidence type="ECO:0000256" key="2">
    <source>
        <dbReference type="ARBA" id="ARBA00023239"/>
    </source>
</evidence>
<feature type="binding site" evidence="4">
    <location>
        <position position="134"/>
    </location>
    <ligand>
        <name>substrate</name>
    </ligand>
</feature>
<protein>
    <recommendedName>
        <fullName evidence="1">gamma-glutamylcyclotransferase</fullName>
        <ecNumber evidence="1">4.3.2.9</ecNumber>
    </recommendedName>
</protein>
<dbReference type="InterPro" id="IPR017939">
    <property type="entry name" value="G-Glutamylcylcotransferase"/>
</dbReference>
<dbReference type="PANTHER" id="PTHR12935">
    <property type="entry name" value="GAMMA-GLUTAMYLCYCLOTRANSFERASE"/>
    <property type="match status" value="1"/>
</dbReference>
<accession>A0A8J9VPR4</accession>
<dbReference type="InterPro" id="IPR013024">
    <property type="entry name" value="GGCT-like"/>
</dbReference>
<evidence type="ECO:0000256" key="3">
    <source>
        <dbReference type="PIRSR" id="PIRSR617939-1"/>
    </source>
</evidence>
<evidence type="ECO:0000313" key="5">
    <source>
        <dbReference type="EMBL" id="CAH0727468.1"/>
    </source>
</evidence>
<reference evidence="5" key="1">
    <citation type="submission" date="2021-12" db="EMBL/GenBank/DDBJ databases">
        <authorList>
            <person name="Martin H S."/>
        </authorList>
    </citation>
    <scope>NUCLEOTIDE SEQUENCE</scope>
</reference>
<evidence type="ECO:0000313" key="6">
    <source>
        <dbReference type="Proteomes" id="UP000838878"/>
    </source>
</evidence>
<dbReference type="AlphaFoldDB" id="A0A8J9VPR4"/>
<feature type="non-terminal residue" evidence="5">
    <location>
        <position position="175"/>
    </location>
</feature>